<dbReference type="InterPro" id="IPR029033">
    <property type="entry name" value="His_PPase_superfam"/>
</dbReference>
<name>G0UU92_TRYCI</name>
<sequence length="176" mass="19635">METAVVGMQSRILSTHEKIVVDSSLQEGSPNIDAQTLSSERGRIAPCRIGELNTAQLLSTAFDPRFNAGNRSSKENVYGRMDRFVQHLFGASEHGSYAPPFNAELGNAGLQEVIVVGHSCYFRSFFRRFLQPSSNHIAKERKLKNCGVISFDLVRNESTGEIYIEESSIRVLYKGF</sequence>
<reference evidence="1" key="1">
    <citation type="journal article" date="2012" name="Proc. Natl. Acad. Sci. U.S.A.">
        <title>Antigenic diversity is generated by distinct evolutionary mechanisms in African trypanosome species.</title>
        <authorList>
            <person name="Jackson A.P."/>
            <person name="Berry A."/>
            <person name="Aslett M."/>
            <person name="Allison H.C."/>
            <person name="Burton P."/>
            <person name="Vavrova-Anderson J."/>
            <person name="Brown R."/>
            <person name="Browne H."/>
            <person name="Corton N."/>
            <person name="Hauser H."/>
            <person name="Gamble J."/>
            <person name="Gilderthorp R."/>
            <person name="Marcello L."/>
            <person name="McQuillan J."/>
            <person name="Otto T.D."/>
            <person name="Quail M.A."/>
            <person name="Sanders M.J."/>
            <person name="van Tonder A."/>
            <person name="Ginger M.L."/>
            <person name="Field M.C."/>
            <person name="Barry J.D."/>
            <person name="Hertz-Fowler C."/>
            <person name="Berriman M."/>
        </authorList>
    </citation>
    <scope>NUCLEOTIDE SEQUENCE</scope>
    <source>
        <strain evidence="1">IL3000</strain>
    </source>
</reference>
<dbReference type="VEuPathDB" id="TriTrypDB:TcIL3000_9_3530"/>
<dbReference type="SUPFAM" id="SSF53254">
    <property type="entry name" value="Phosphoglycerate mutase-like"/>
    <property type="match status" value="1"/>
</dbReference>
<protein>
    <submittedName>
        <fullName evidence="1">Uncharacterized protein TCIL3000_9_3530</fullName>
    </submittedName>
</protein>
<gene>
    <name evidence="1" type="ORF">TCIL3000_9_3530</name>
</gene>
<dbReference type="Gene3D" id="3.40.50.1240">
    <property type="entry name" value="Phosphoglycerate mutase-like"/>
    <property type="match status" value="1"/>
</dbReference>
<evidence type="ECO:0000313" key="1">
    <source>
        <dbReference type="EMBL" id="CCC92956.1"/>
    </source>
</evidence>
<dbReference type="EMBL" id="HE575322">
    <property type="protein sequence ID" value="CCC92956.1"/>
    <property type="molecule type" value="Genomic_DNA"/>
</dbReference>
<dbReference type="AlphaFoldDB" id="G0UU92"/>
<accession>G0UU92</accession>
<organism evidence="1">
    <name type="scientific">Trypanosoma congolense (strain IL3000)</name>
    <dbReference type="NCBI Taxonomy" id="1068625"/>
    <lineage>
        <taxon>Eukaryota</taxon>
        <taxon>Discoba</taxon>
        <taxon>Euglenozoa</taxon>
        <taxon>Kinetoplastea</taxon>
        <taxon>Metakinetoplastina</taxon>
        <taxon>Trypanosomatida</taxon>
        <taxon>Trypanosomatidae</taxon>
        <taxon>Trypanosoma</taxon>
        <taxon>Nannomonas</taxon>
    </lineage>
</organism>
<proteinExistence type="predicted"/>